<dbReference type="EMBL" id="CP026995">
    <property type="protein sequence ID" value="QLH07084.1"/>
    <property type="molecule type" value="Genomic_DNA"/>
</dbReference>
<evidence type="ECO:0000313" key="2">
    <source>
        <dbReference type="Proteomes" id="UP000509478"/>
    </source>
</evidence>
<evidence type="ECO:0000313" key="1">
    <source>
        <dbReference type="EMBL" id="QLH07084.1"/>
    </source>
</evidence>
<organism evidence="1 2">
    <name type="scientific">Nitrosopumilus ureiphilus</name>
    <dbReference type="NCBI Taxonomy" id="1470067"/>
    <lineage>
        <taxon>Archaea</taxon>
        <taxon>Nitrososphaerota</taxon>
        <taxon>Nitrososphaeria</taxon>
        <taxon>Nitrosopumilales</taxon>
        <taxon>Nitrosopumilaceae</taxon>
        <taxon>Nitrosopumilus</taxon>
    </lineage>
</organism>
<dbReference type="OrthoDB" id="3106at2157"/>
<dbReference type="Proteomes" id="UP000509478">
    <property type="component" value="Chromosome"/>
</dbReference>
<name>A0A7D5RB88_9ARCH</name>
<protein>
    <submittedName>
        <fullName evidence="1">Uncharacterized protein</fullName>
    </submittedName>
</protein>
<proteinExistence type="predicted"/>
<dbReference type="AlphaFoldDB" id="A0A7D5RB88"/>
<gene>
    <name evidence="1" type="ORF">C5F50_08380</name>
</gene>
<reference evidence="1 2" key="1">
    <citation type="submission" date="2018-02" db="EMBL/GenBank/DDBJ databases">
        <title>Complete genome of Nitrosopumilus ureaphilus PS0.</title>
        <authorList>
            <person name="Qin W."/>
            <person name="Zheng Y."/>
            <person name="Stahl D.A."/>
        </authorList>
    </citation>
    <scope>NUCLEOTIDE SEQUENCE [LARGE SCALE GENOMIC DNA]</scope>
    <source>
        <strain evidence="1 2">PS0</strain>
    </source>
</reference>
<dbReference type="KEGG" id="nue:C5F50_08380"/>
<accession>A0A7D5RB88</accession>
<keyword evidence="2" id="KW-1185">Reference proteome</keyword>
<sequence length="131" mass="15401">MMIQIKFHIQSNNFTKTKKIQFCKNSEKNLDTLYGIAKETIERKEKSDLEQLMMVCCFHMVKEIRENTIVGGIQDKLLEEWSKHQSTVQILKEIRNISIEAKIDNIPKKSLDFSFKHKDFVPNLTELSALR</sequence>